<gene>
    <name evidence="1" type="ORF">FIBSPDRAFT_731590</name>
</gene>
<sequence length="159" mass="18234">YIPENQEELFNLHHTQLQNETEQLFGVLKCRFRILLLALEYSHDIQNCIPVALAAVHNFILHHEPLDFPEGAEDIVAECQCDPNNLNHCASSEQASEQEQINPTAWIGNERHDRVARTMWVDYAHRMNANGKDCIRESTCAMYVDRGWMDGCGTSNHTL</sequence>
<feature type="non-terminal residue" evidence="1">
    <location>
        <position position="1"/>
    </location>
</feature>
<protein>
    <recommendedName>
        <fullName evidence="3">DDE Tnp4 domain-containing protein</fullName>
    </recommendedName>
</protein>
<proteinExistence type="predicted"/>
<organism evidence="1 2">
    <name type="scientific">Athelia psychrophila</name>
    <dbReference type="NCBI Taxonomy" id="1759441"/>
    <lineage>
        <taxon>Eukaryota</taxon>
        <taxon>Fungi</taxon>
        <taxon>Dikarya</taxon>
        <taxon>Basidiomycota</taxon>
        <taxon>Agaricomycotina</taxon>
        <taxon>Agaricomycetes</taxon>
        <taxon>Agaricomycetidae</taxon>
        <taxon>Atheliales</taxon>
        <taxon>Atheliaceae</taxon>
        <taxon>Athelia</taxon>
    </lineage>
</organism>
<evidence type="ECO:0008006" key="3">
    <source>
        <dbReference type="Google" id="ProtNLM"/>
    </source>
</evidence>
<dbReference type="AlphaFoldDB" id="A0A166QCX4"/>
<dbReference type="Proteomes" id="UP000076532">
    <property type="component" value="Unassembled WGS sequence"/>
</dbReference>
<name>A0A166QCX4_9AGAM</name>
<reference evidence="1 2" key="1">
    <citation type="journal article" date="2016" name="Mol. Biol. Evol.">
        <title>Comparative Genomics of Early-Diverging Mushroom-Forming Fungi Provides Insights into the Origins of Lignocellulose Decay Capabilities.</title>
        <authorList>
            <person name="Nagy L.G."/>
            <person name="Riley R."/>
            <person name="Tritt A."/>
            <person name="Adam C."/>
            <person name="Daum C."/>
            <person name="Floudas D."/>
            <person name="Sun H."/>
            <person name="Yadav J.S."/>
            <person name="Pangilinan J."/>
            <person name="Larsson K.H."/>
            <person name="Matsuura K."/>
            <person name="Barry K."/>
            <person name="Labutti K."/>
            <person name="Kuo R."/>
            <person name="Ohm R.A."/>
            <person name="Bhattacharya S.S."/>
            <person name="Shirouzu T."/>
            <person name="Yoshinaga Y."/>
            <person name="Martin F.M."/>
            <person name="Grigoriev I.V."/>
            <person name="Hibbett D.S."/>
        </authorList>
    </citation>
    <scope>NUCLEOTIDE SEQUENCE [LARGE SCALE GENOMIC DNA]</scope>
    <source>
        <strain evidence="1 2">CBS 109695</strain>
    </source>
</reference>
<dbReference type="STRING" id="436010.A0A166QCX4"/>
<keyword evidence="2" id="KW-1185">Reference proteome</keyword>
<evidence type="ECO:0000313" key="2">
    <source>
        <dbReference type="Proteomes" id="UP000076532"/>
    </source>
</evidence>
<dbReference type="OrthoDB" id="2684964at2759"/>
<evidence type="ECO:0000313" key="1">
    <source>
        <dbReference type="EMBL" id="KZP27008.1"/>
    </source>
</evidence>
<dbReference type="EMBL" id="KV417511">
    <property type="protein sequence ID" value="KZP27008.1"/>
    <property type="molecule type" value="Genomic_DNA"/>
</dbReference>
<accession>A0A166QCX4</accession>